<keyword evidence="2" id="KW-1185">Reference proteome</keyword>
<name>L0DR29_SINAD</name>
<organism evidence="1 2">
    <name type="scientific">Singulisphaera acidiphila (strain ATCC BAA-1392 / DSM 18658 / VKM B-2454 / MOB10)</name>
    <dbReference type="NCBI Taxonomy" id="886293"/>
    <lineage>
        <taxon>Bacteria</taxon>
        <taxon>Pseudomonadati</taxon>
        <taxon>Planctomycetota</taxon>
        <taxon>Planctomycetia</taxon>
        <taxon>Isosphaerales</taxon>
        <taxon>Isosphaeraceae</taxon>
        <taxon>Singulisphaera</taxon>
    </lineage>
</organism>
<protein>
    <recommendedName>
        <fullName evidence="3">Carboxypeptidase regulatory-like domain-containing protein</fullName>
    </recommendedName>
</protein>
<dbReference type="PROSITE" id="PS51257">
    <property type="entry name" value="PROKAR_LIPOPROTEIN"/>
    <property type="match status" value="1"/>
</dbReference>
<dbReference type="OrthoDB" id="289014at2"/>
<reference evidence="1 2" key="1">
    <citation type="submission" date="2012-02" db="EMBL/GenBank/DDBJ databases">
        <title>Complete sequence of chromosome of Singulisphaera acidiphila DSM 18658.</title>
        <authorList>
            <consortium name="US DOE Joint Genome Institute (JGI-PGF)"/>
            <person name="Lucas S."/>
            <person name="Copeland A."/>
            <person name="Lapidus A."/>
            <person name="Glavina del Rio T."/>
            <person name="Dalin E."/>
            <person name="Tice H."/>
            <person name="Bruce D."/>
            <person name="Goodwin L."/>
            <person name="Pitluck S."/>
            <person name="Peters L."/>
            <person name="Ovchinnikova G."/>
            <person name="Chertkov O."/>
            <person name="Kyrpides N."/>
            <person name="Mavromatis K."/>
            <person name="Ivanova N."/>
            <person name="Brettin T."/>
            <person name="Detter J.C."/>
            <person name="Han C."/>
            <person name="Larimer F."/>
            <person name="Land M."/>
            <person name="Hauser L."/>
            <person name="Markowitz V."/>
            <person name="Cheng J.-F."/>
            <person name="Hugenholtz P."/>
            <person name="Woyke T."/>
            <person name="Wu D."/>
            <person name="Tindall B."/>
            <person name="Pomrenke H."/>
            <person name="Brambilla E."/>
            <person name="Klenk H.-P."/>
            <person name="Eisen J.A."/>
        </authorList>
    </citation>
    <scope>NUCLEOTIDE SEQUENCE [LARGE SCALE GENOMIC DNA]</scope>
    <source>
        <strain evidence="2">ATCC BAA-1392 / DSM 18658 / VKM B-2454 / MOB10</strain>
    </source>
</reference>
<accession>L0DR29</accession>
<dbReference type="EMBL" id="CP003364">
    <property type="protein sequence ID" value="AGA31417.1"/>
    <property type="molecule type" value="Genomic_DNA"/>
</dbReference>
<dbReference type="RefSeq" id="WP_015250486.1">
    <property type="nucleotide sequence ID" value="NC_019892.1"/>
</dbReference>
<sequence>MARPASTIALATALLAGCGTGDETDSYRLVQVSGHVTLDGKPLEGAKVLFTPSEANKPNTPGVDVTGQEGNYKLMYRGRSGVAPGTYQVFVAKTVDPAALKIPEEYKDDPVLAAMAKQEALISQKAKNGGRATASFNVSSSFDREVSSKGEVFDFDIKATGKKK</sequence>
<evidence type="ECO:0000313" key="2">
    <source>
        <dbReference type="Proteomes" id="UP000010798"/>
    </source>
</evidence>
<dbReference type="eggNOG" id="ENOG503363V">
    <property type="taxonomic scope" value="Bacteria"/>
</dbReference>
<dbReference type="HOGENOM" id="CLU_113730_5_0_0"/>
<proteinExistence type="predicted"/>
<evidence type="ECO:0000313" key="1">
    <source>
        <dbReference type="EMBL" id="AGA31417.1"/>
    </source>
</evidence>
<dbReference type="KEGG" id="saci:Sinac_7378"/>
<gene>
    <name evidence="1" type="ordered locus">Sinac_7378</name>
</gene>
<evidence type="ECO:0008006" key="3">
    <source>
        <dbReference type="Google" id="ProtNLM"/>
    </source>
</evidence>
<dbReference type="Proteomes" id="UP000010798">
    <property type="component" value="Chromosome"/>
</dbReference>
<dbReference type="AlphaFoldDB" id="L0DR29"/>
<dbReference type="STRING" id="886293.Sinac_7378"/>